<dbReference type="GO" id="GO:0009427">
    <property type="term" value="C:bacterial-type flagellum basal body, distal rod, L ring"/>
    <property type="evidence" value="ECO:0007669"/>
    <property type="project" value="InterPro"/>
</dbReference>
<dbReference type="RefSeq" id="WP_257893684.1">
    <property type="nucleotide sequence ID" value="NZ_JAIMBW010000001.1"/>
</dbReference>
<dbReference type="PANTHER" id="PTHR34933:SF1">
    <property type="entry name" value="FLAGELLAR L-RING PROTEIN"/>
    <property type="match status" value="1"/>
</dbReference>
<proteinExistence type="inferred from homology"/>
<evidence type="ECO:0000313" key="10">
    <source>
        <dbReference type="Proteomes" id="UP000693972"/>
    </source>
</evidence>
<comment type="subcellular location">
    <subcellularLocation>
        <location evidence="7">Cell outer membrane</location>
        <topology evidence="7">Lipid-anchor</topology>
    </subcellularLocation>
    <subcellularLocation>
        <location evidence="7">Bacterial flagellum basal body</location>
    </subcellularLocation>
</comment>
<evidence type="ECO:0000256" key="7">
    <source>
        <dbReference type="HAMAP-Rule" id="MF_00415"/>
    </source>
</evidence>
<evidence type="ECO:0000256" key="2">
    <source>
        <dbReference type="ARBA" id="ARBA00006929"/>
    </source>
</evidence>
<keyword evidence="4 7" id="KW-0472">Membrane</keyword>
<dbReference type="GO" id="GO:0009279">
    <property type="term" value="C:cell outer membrane"/>
    <property type="evidence" value="ECO:0007669"/>
    <property type="project" value="UniProtKB-SubCell"/>
</dbReference>
<keyword evidence="10" id="KW-1185">Reference proteome</keyword>
<evidence type="ECO:0000256" key="3">
    <source>
        <dbReference type="ARBA" id="ARBA00022729"/>
    </source>
</evidence>
<dbReference type="HAMAP" id="MF_00415">
    <property type="entry name" value="FlgH"/>
    <property type="match status" value="1"/>
</dbReference>
<dbReference type="AlphaFoldDB" id="A0A975TU13"/>
<protein>
    <recommendedName>
        <fullName evidence="7">Flagellar L-ring protein</fullName>
    </recommendedName>
    <alternativeName>
        <fullName evidence="7">Basal body L-ring protein</fullName>
    </alternativeName>
</protein>
<accession>A0A975TU13</accession>
<keyword evidence="9" id="KW-0969">Cilium</keyword>
<evidence type="ECO:0000256" key="6">
    <source>
        <dbReference type="ARBA" id="ARBA00023237"/>
    </source>
</evidence>
<evidence type="ECO:0000256" key="4">
    <source>
        <dbReference type="ARBA" id="ARBA00023136"/>
    </source>
</evidence>
<keyword evidence="7" id="KW-0449">Lipoprotein</keyword>
<keyword evidence="5 7" id="KW-0975">Bacterial flagellum</keyword>
<gene>
    <name evidence="7" type="primary">flgH</name>
    <name evidence="8" type="ORF">KUL25_14995</name>
    <name evidence="9" type="ORF">KUL25_15000</name>
</gene>
<comment type="similarity">
    <text evidence="2 7">Belongs to the FlgH family.</text>
</comment>
<keyword evidence="3 7" id="KW-0732">Signal</keyword>
<reference evidence="9 10" key="1">
    <citation type="submission" date="2021-07" db="EMBL/GenBank/DDBJ databases">
        <title>Karlodiniumbacter phycospheric gen. nov., sp. nov., a phycosphere bacterium isolated from karlodinium veneficum.</title>
        <authorList>
            <person name="Peng Y."/>
            <person name="Jiang L."/>
            <person name="Lee J."/>
        </authorList>
    </citation>
    <scope>NUCLEOTIDE SEQUENCE</scope>
    <source>
        <strain evidence="9 10">N5</strain>
    </source>
</reference>
<organism evidence="9">
    <name type="scientific">Gymnodinialimonas phycosphaerae</name>
    <dbReference type="NCBI Taxonomy" id="2841589"/>
    <lineage>
        <taxon>Bacteria</taxon>
        <taxon>Pseudomonadati</taxon>
        <taxon>Pseudomonadota</taxon>
        <taxon>Alphaproteobacteria</taxon>
        <taxon>Rhodobacterales</taxon>
        <taxon>Paracoccaceae</taxon>
        <taxon>Gymnodinialimonas</taxon>
    </lineage>
</organism>
<dbReference type="NCBIfam" id="NF001305">
    <property type="entry name" value="PRK00249.1-5"/>
    <property type="match status" value="1"/>
</dbReference>
<dbReference type="PROSITE" id="PS51257">
    <property type="entry name" value="PROKAR_LIPOPROTEIN"/>
    <property type="match status" value="1"/>
</dbReference>
<comment type="function">
    <text evidence="1 7">Assembles around the rod to form the L-ring and probably protects the motor/basal body from shearing forces during rotation.</text>
</comment>
<dbReference type="Proteomes" id="UP000693972">
    <property type="component" value="Unassembled WGS sequence"/>
</dbReference>
<dbReference type="EMBL" id="JAIMBW010000001">
    <property type="protein sequence ID" value="MBY4894064.1"/>
    <property type="molecule type" value="Genomic_DNA"/>
</dbReference>
<evidence type="ECO:0000313" key="9">
    <source>
        <dbReference type="EMBL" id="QXL86749.1"/>
    </source>
</evidence>
<sequence>MNTRAYVFLILAAISLSGCGRLSEIGQTPDLTSPADGNEVFAMNVRPIPDARDVPDRAEGASLWTSGRASLLGDRRASARGDILTVVIEIDDSAEFSNSSERERSGSEQMGIPNLFGLPQRVDGLLTQGGSLGEAVEFDSASSSSGEGATRRNEQLTLRVAATITEVLQNGVLRIEGSQEVRVNNEVRELLVTGYVRPEDISRQNAIEYDRIAAARISYGGRGLITDVQRPRYGQEIADTILPF</sequence>
<dbReference type="Pfam" id="PF02107">
    <property type="entry name" value="FlgH"/>
    <property type="match status" value="1"/>
</dbReference>
<dbReference type="EMBL" id="CP078073">
    <property type="protein sequence ID" value="QXL86749.1"/>
    <property type="molecule type" value="Genomic_DNA"/>
</dbReference>
<evidence type="ECO:0000313" key="8">
    <source>
        <dbReference type="EMBL" id="MBY4894064.1"/>
    </source>
</evidence>
<dbReference type="PANTHER" id="PTHR34933">
    <property type="entry name" value="FLAGELLAR L-RING PROTEIN"/>
    <property type="match status" value="1"/>
</dbReference>
<keyword evidence="6 7" id="KW-0998">Cell outer membrane</keyword>
<dbReference type="PRINTS" id="PR01008">
    <property type="entry name" value="FLGLRINGFLGH"/>
</dbReference>
<evidence type="ECO:0000256" key="1">
    <source>
        <dbReference type="ARBA" id="ARBA00002591"/>
    </source>
</evidence>
<comment type="subunit">
    <text evidence="7">The basal body constitutes a major portion of the flagellar organelle and consists of four rings (L,P,S, and M) mounted on a central rod.</text>
</comment>
<keyword evidence="9" id="KW-0966">Cell projection</keyword>
<keyword evidence="9" id="KW-0282">Flagellum</keyword>
<name>A0A975TU13_9RHOB</name>
<dbReference type="GO" id="GO:0071973">
    <property type="term" value="P:bacterial-type flagellum-dependent cell motility"/>
    <property type="evidence" value="ECO:0007669"/>
    <property type="project" value="InterPro"/>
</dbReference>
<dbReference type="GO" id="GO:0003774">
    <property type="term" value="F:cytoskeletal motor activity"/>
    <property type="evidence" value="ECO:0007669"/>
    <property type="project" value="InterPro"/>
</dbReference>
<dbReference type="InterPro" id="IPR000527">
    <property type="entry name" value="Flag_Lring"/>
</dbReference>
<evidence type="ECO:0000256" key="5">
    <source>
        <dbReference type="ARBA" id="ARBA00023143"/>
    </source>
</evidence>